<feature type="coiled-coil region" evidence="1">
    <location>
        <begin position="49"/>
        <end position="76"/>
    </location>
</feature>
<keyword evidence="5" id="KW-1185">Reference proteome</keyword>
<dbReference type="AlphaFoldDB" id="A0AAW9RFF8"/>
<organism evidence="4 5">
    <name type="scientific">Elongatibacter sediminis</name>
    <dbReference type="NCBI Taxonomy" id="3119006"/>
    <lineage>
        <taxon>Bacteria</taxon>
        <taxon>Pseudomonadati</taxon>
        <taxon>Pseudomonadota</taxon>
        <taxon>Gammaproteobacteria</taxon>
        <taxon>Chromatiales</taxon>
        <taxon>Wenzhouxiangellaceae</taxon>
        <taxon>Elongatibacter</taxon>
    </lineage>
</organism>
<dbReference type="GO" id="GO:0003677">
    <property type="term" value="F:DNA binding"/>
    <property type="evidence" value="ECO:0007669"/>
    <property type="project" value="InterPro"/>
</dbReference>
<accession>A0AAW9RFF8</accession>
<keyword evidence="2" id="KW-0472">Membrane</keyword>
<comment type="caution">
    <text evidence="4">The sequence shown here is derived from an EMBL/GenBank/DDBJ whole genome shotgun (WGS) entry which is preliminary data.</text>
</comment>
<evidence type="ECO:0000313" key="4">
    <source>
        <dbReference type="EMBL" id="MEJ8566526.1"/>
    </source>
</evidence>
<dbReference type="EMBL" id="JAZHOG010000001">
    <property type="protein sequence ID" value="MEJ8566526.1"/>
    <property type="molecule type" value="Genomic_DNA"/>
</dbReference>
<evidence type="ECO:0000256" key="1">
    <source>
        <dbReference type="SAM" id="Coils"/>
    </source>
</evidence>
<proteinExistence type="predicted"/>
<name>A0AAW9RFF8_9GAMM</name>
<dbReference type="InterPro" id="IPR036388">
    <property type="entry name" value="WH-like_DNA-bd_sf"/>
</dbReference>
<reference evidence="4 5" key="1">
    <citation type="submission" date="2024-02" db="EMBL/GenBank/DDBJ databases">
        <title>A novel Wenzhouxiangellaceae bacterium, isolated from coastal sediments.</title>
        <authorList>
            <person name="Du Z.-J."/>
            <person name="Ye Y.-Q."/>
            <person name="Zhang X.-Y."/>
        </authorList>
    </citation>
    <scope>NUCLEOTIDE SEQUENCE [LARGE SCALE GENOMIC DNA]</scope>
    <source>
        <strain evidence="4 5">CH-27</strain>
    </source>
</reference>
<dbReference type="InterPro" id="IPR000792">
    <property type="entry name" value="Tscrpt_reg_LuxR_C"/>
</dbReference>
<protein>
    <submittedName>
        <fullName evidence="4">LuxR C-terminal-related transcriptional regulator</fullName>
    </submittedName>
</protein>
<keyword evidence="2" id="KW-0812">Transmembrane</keyword>
<dbReference type="GO" id="GO:0006355">
    <property type="term" value="P:regulation of DNA-templated transcription"/>
    <property type="evidence" value="ECO:0007669"/>
    <property type="project" value="InterPro"/>
</dbReference>
<gene>
    <name evidence="4" type="ORF">V3330_02705</name>
</gene>
<evidence type="ECO:0000313" key="5">
    <source>
        <dbReference type="Proteomes" id="UP001359886"/>
    </source>
</evidence>
<keyword evidence="2" id="KW-1133">Transmembrane helix</keyword>
<evidence type="ECO:0000259" key="3">
    <source>
        <dbReference type="SMART" id="SM00421"/>
    </source>
</evidence>
<dbReference type="PRINTS" id="PR00038">
    <property type="entry name" value="HTHLUXR"/>
</dbReference>
<dbReference type="Pfam" id="PF00196">
    <property type="entry name" value="GerE"/>
    <property type="match status" value="1"/>
</dbReference>
<keyword evidence="1" id="KW-0175">Coiled coil</keyword>
<dbReference type="RefSeq" id="WP_354693843.1">
    <property type="nucleotide sequence ID" value="NZ_JAZHOG010000001.1"/>
</dbReference>
<dbReference type="InterPro" id="IPR016032">
    <property type="entry name" value="Sig_transdc_resp-reg_C-effctor"/>
</dbReference>
<evidence type="ECO:0000256" key="2">
    <source>
        <dbReference type="SAM" id="Phobius"/>
    </source>
</evidence>
<feature type="transmembrane region" description="Helical" evidence="2">
    <location>
        <begin position="29"/>
        <end position="50"/>
    </location>
</feature>
<dbReference type="Gene3D" id="1.10.10.10">
    <property type="entry name" value="Winged helix-like DNA-binding domain superfamily/Winged helix DNA-binding domain"/>
    <property type="match status" value="1"/>
</dbReference>
<dbReference type="SMART" id="SM00421">
    <property type="entry name" value="HTH_LUXR"/>
    <property type="match status" value="1"/>
</dbReference>
<feature type="domain" description="HTH luxR-type" evidence="3">
    <location>
        <begin position="96"/>
        <end position="153"/>
    </location>
</feature>
<sequence length="158" mass="17596">MALLGALILAGAADIFYDYTGGAALPHLVVETIVILASIAMMVALATGIWRQNRSNRQLRHELATLEEQAKAAKRSPVMVEARHGFARLIQQQFEEWGLTQTEKEVAMLLIKGLSFKEIAAVRQTLEKTVRQQASSIYRKAGVNGRHAFSAWFIEDFL</sequence>
<dbReference type="Proteomes" id="UP001359886">
    <property type="component" value="Unassembled WGS sequence"/>
</dbReference>
<dbReference type="SUPFAM" id="SSF46894">
    <property type="entry name" value="C-terminal effector domain of the bipartite response regulators"/>
    <property type="match status" value="1"/>
</dbReference>